<dbReference type="InterPro" id="IPR045584">
    <property type="entry name" value="Pilin-like"/>
</dbReference>
<proteinExistence type="inferred from homology"/>
<evidence type="ECO:0000256" key="1">
    <source>
        <dbReference type="ARBA" id="ARBA00005233"/>
    </source>
</evidence>
<sequence>MDMKGFTIIELMIVVAIIGILSAIVVPMFADYSAKAQAAEGQHLLAGLKSPLVEAVSNNGLEACSTDAPWYQSSIRRGQFVDSIVLAKGATQCLVTLTFKASDVNDKLGGKKINMRYTVEKSLWECGSDFPDELKAAPCQAPLLALQD</sequence>
<keyword evidence="6" id="KW-0472">Membrane</keyword>
<protein>
    <submittedName>
        <fullName evidence="7">Prepilin-type cleavage/methylation domain-containing protein</fullName>
    </submittedName>
</protein>
<dbReference type="AlphaFoldDB" id="A0A2P7TX16"/>
<reference evidence="7 8" key="1">
    <citation type="submission" date="2018-03" db="EMBL/GenBank/DDBJ databases">
        <title>Neisseria weixii sp. nov., isolated from the intestinal contents of Tibetan Plateau pika (Ochotona curzoniae) in Yushu, Qinghai Province, China.</title>
        <authorList>
            <person name="Gui Z."/>
        </authorList>
    </citation>
    <scope>NUCLEOTIDE SEQUENCE [LARGE SCALE GENOMIC DNA]</scope>
    <source>
        <strain evidence="7 8">ATCC 51483</strain>
    </source>
</reference>
<keyword evidence="3" id="KW-0488">Methylation</keyword>
<keyword evidence="4" id="KW-0130">Cell adhesion</keyword>
<dbReference type="EMBL" id="PXYY01000168">
    <property type="protein sequence ID" value="PSJ79195.1"/>
    <property type="molecule type" value="Genomic_DNA"/>
</dbReference>
<keyword evidence="6" id="KW-0812">Transmembrane</keyword>
<gene>
    <name evidence="7" type="ORF">C7N83_13735</name>
</gene>
<comment type="caution">
    <text evidence="7">The sequence shown here is derived from an EMBL/GenBank/DDBJ whole genome shotgun (WGS) entry which is preliminary data.</text>
</comment>
<evidence type="ECO:0000256" key="5">
    <source>
        <dbReference type="ARBA" id="ARBA00023157"/>
    </source>
</evidence>
<dbReference type="NCBIfam" id="TIGR02532">
    <property type="entry name" value="IV_pilin_GFxxxE"/>
    <property type="match status" value="1"/>
</dbReference>
<evidence type="ECO:0000313" key="7">
    <source>
        <dbReference type="EMBL" id="PSJ79195.1"/>
    </source>
</evidence>
<comment type="similarity">
    <text evidence="1">Belongs to the N-Me-Phe pilin family.</text>
</comment>
<keyword evidence="8" id="KW-1185">Reference proteome</keyword>
<evidence type="ECO:0000256" key="4">
    <source>
        <dbReference type="ARBA" id="ARBA00022889"/>
    </source>
</evidence>
<accession>A0A2P7TX16</accession>
<name>A0A2P7TX16_9NEIS</name>
<organism evidence="7 8">
    <name type="scientific">Neisseria iguanae</name>
    <dbReference type="NCBI Taxonomy" id="90242"/>
    <lineage>
        <taxon>Bacteria</taxon>
        <taxon>Pseudomonadati</taxon>
        <taxon>Pseudomonadota</taxon>
        <taxon>Betaproteobacteria</taxon>
        <taxon>Neisseriales</taxon>
        <taxon>Neisseriaceae</taxon>
        <taxon>Neisseria</taxon>
    </lineage>
</organism>
<dbReference type="Pfam" id="PF07963">
    <property type="entry name" value="N_methyl"/>
    <property type="match status" value="1"/>
</dbReference>
<dbReference type="OrthoDB" id="8605874at2"/>
<dbReference type="SUPFAM" id="SSF54523">
    <property type="entry name" value="Pili subunits"/>
    <property type="match status" value="1"/>
</dbReference>
<keyword evidence="6" id="KW-1133">Transmembrane helix</keyword>
<dbReference type="InterPro" id="IPR001082">
    <property type="entry name" value="Pilin"/>
</dbReference>
<comment type="subunit">
    <text evidence="2">The pili are polar flexible filaments of about 5.4 nanometers diameter and 2.5 micrometers average length; they consist of only a single polypeptide chain arranged in a helical configuration of five subunits per turn in the assembled pilus.</text>
</comment>
<evidence type="ECO:0000256" key="6">
    <source>
        <dbReference type="SAM" id="Phobius"/>
    </source>
</evidence>
<evidence type="ECO:0000256" key="3">
    <source>
        <dbReference type="ARBA" id="ARBA00022481"/>
    </source>
</evidence>
<feature type="transmembrane region" description="Helical" evidence="6">
    <location>
        <begin position="6"/>
        <end position="30"/>
    </location>
</feature>
<dbReference type="GO" id="GO:0009289">
    <property type="term" value="C:pilus"/>
    <property type="evidence" value="ECO:0007669"/>
    <property type="project" value="InterPro"/>
</dbReference>
<dbReference type="GO" id="GO:0007155">
    <property type="term" value="P:cell adhesion"/>
    <property type="evidence" value="ECO:0007669"/>
    <property type="project" value="UniProtKB-KW"/>
</dbReference>
<evidence type="ECO:0000256" key="2">
    <source>
        <dbReference type="ARBA" id="ARBA00011156"/>
    </source>
</evidence>
<keyword evidence="5" id="KW-1015">Disulfide bond</keyword>
<dbReference type="Pfam" id="PF00114">
    <property type="entry name" value="Pilin"/>
    <property type="match status" value="1"/>
</dbReference>
<dbReference type="Gene3D" id="3.30.700.10">
    <property type="entry name" value="Glycoprotein, Type 4 Pilin"/>
    <property type="match status" value="1"/>
</dbReference>
<dbReference type="Proteomes" id="UP000241868">
    <property type="component" value="Unassembled WGS sequence"/>
</dbReference>
<evidence type="ECO:0000313" key="8">
    <source>
        <dbReference type="Proteomes" id="UP000241868"/>
    </source>
</evidence>
<dbReference type="InterPro" id="IPR012902">
    <property type="entry name" value="N_methyl_site"/>
</dbReference>